<protein>
    <submittedName>
        <fullName evidence="2 4">Uncharacterized protein</fullName>
    </submittedName>
</protein>
<evidence type="ECO:0000313" key="2">
    <source>
        <dbReference type="EMBL" id="KAF1814637.1"/>
    </source>
</evidence>
<reference evidence="2 4" key="1">
    <citation type="submission" date="2020-01" db="EMBL/GenBank/DDBJ databases">
        <authorList>
            <consortium name="DOE Joint Genome Institute"/>
            <person name="Haridas S."/>
            <person name="Albert R."/>
            <person name="Binder M."/>
            <person name="Bloem J."/>
            <person name="Labutti K."/>
            <person name="Salamov A."/>
            <person name="Andreopoulos B."/>
            <person name="Baker S.E."/>
            <person name="Barry K."/>
            <person name="Bills G."/>
            <person name="Bluhm B.H."/>
            <person name="Cannon C."/>
            <person name="Castanera R."/>
            <person name="Culley D.E."/>
            <person name="Daum C."/>
            <person name="Ezra D."/>
            <person name="Gonzalez J.B."/>
            <person name="Henrissat B."/>
            <person name="Kuo A."/>
            <person name="Liang C."/>
            <person name="Lipzen A."/>
            <person name="Lutzoni F."/>
            <person name="Magnuson J."/>
            <person name="Mondo S."/>
            <person name="Nolan M."/>
            <person name="Ohm R."/>
            <person name="Pangilinan J."/>
            <person name="Park H.-J."/>
            <person name="Ramirez L."/>
            <person name="Alfaro M."/>
            <person name="Sun H."/>
            <person name="Tritt A."/>
            <person name="Yoshinaga Y."/>
            <person name="Zwiers L.-H."/>
            <person name="Turgeon B.G."/>
            <person name="Goodwin S.B."/>
            <person name="Spatafora J.W."/>
            <person name="Crous P.W."/>
            <person name="Grigoriev I.V."/>
        </authorList>
    </citation>
    <scope>NUCLEOTIDE SEQUENCE</scope>
    <source>
        <strain evidence="2 4">CBS 781.70</strain>
    </source>
</reference>
<name>A0A6G1G982_9PEZI</name>
<feature type="compositionally biased region" description="Low complexity" evidence="1">
    <location>
        <begin position="134"/>
        <end position="157"/>
    </location>
</feature>
<dbReference type="AlphaFoldDB" id="A0A6G1G982"/>
<organism evidence="2">
    <name type="scientific">Eremomyces bilateralis CBS 781.70</name>
    <dbReference type="NCBI Taxonomy" id="1392243"/>
    <lineage>
        <taxon>Eukaryota</taxon>
        <taxon>Fungi</taxon>
        <taxon>Dikarya</taxon>
        <taxon>Ascomycota</taxon>
        <taxon>Pezizomycotina</taxon>
        <taxon>Dothideomycetes</taxon>
        <taxon>Dothideomycetes incertae sedis</taxon>
        <taxon>Eremomycetales</taxon>
        <taxon>Eremomycetaceae</taxon>
        <taxon>Eremomyces</taxon>
    </lineage>
</organism>
<dbReference type="EMBL" id="ML975153">
    <property type="protein sequence ID" value="KAF1814637.1"/>
    <property type="molecule type" value="Genomic_DNA"/>
</dbReference>
<sequence length="202" mass="21073">MGAHQERQQAPLVGYSSKLGSGTQADGAGPHATPIIPGLVPGPIGQAVGSASGALPINVPASENSAMFQPRHDRTIIGIELITEAAKIQHEVDKLSDTIMDAPSQGPQSTSENGSISVIDASLAGIGQSFNGTSGLSSRHSSLQISSDESETSSNSSRGRRARHCAAPTTRAYTALDENVILQRFLHPEENEGLRLLSRSTL</sequence>
<feature type="region of interest" description="Disordered" evidence="1">
    <location>
        <begin position="1"/>
        <end position="34"/>
    </location>
</feature>
<reference evidence="4" key="3">
    <citation type="submission" date="2025-04" db="UniProtKB">
        <authorList>
            <consortium name="RefSeq"/>
        </authorList>
    </citation>
    <scope>IDENTIFICATION</scope>
    <source>
        <strain evidence="4">CBS 781.70</strain>
    </source>
</reference>
<gene>
    <name evidence="2 4" type="ORF">P152DRAFT_472377</name>
</gene>
<evidence type="ECO:0000256" key="1">
    <source>
        <dbReference type="SAM" id="MobiDB-lite"/>
    </source>
</evidence>
<accession>A0A6G1G982</accession>
<dbReference type="RefSeq" id="XP_033536268.1">
    <property type="nucleotide sequence ID" value="XM_033681150.1"/>
</dbReference>
<evidence type="ECO:0000313" key="4">
    <source>
        <dbReference type="RefSeq" id="XP_033536268.1"/>
    </source>
</evidence>
<proteinExistence type="predicted"/>
<keyword evidence="3" id="KW-1185">Reference proteome</keyword>
<feature type="region of interest" description="Disordered" evidence="1">
    <location>
        <begin position="134"/>
        <end position="168"/>
    </location>
</feature>
<dbReference type="Proteomes" id="UP000504638">
    <property type="component" value="Unplaced"/>
</dbReference>
<dbReference type="GeneID" id="54421720"/>
<evidence type="ECO:0000313" key="3">
    <source>
        <dbReference type="Proteomes" id="UP000504638"/>
    </source>
</evidence>
<reference evidence="4" key="2">
    <citation type="submission" date="2020-04" db="EMBL/GenBank/DDBJ databases">
        <authorList>
            <consortium name="NCBI Genome Project"/>
        </authorList>
    </citation>
    <scope>NUCLEOTIDE SEQUENCE</scope>
    <source>
        <strain evidence="4">CBS 781.70</strain>
    </source>
</reference>